<name>A0A4Z2IW60_9TELE</name>
<feature type="compositionally biased region" description="Basic and acidic residues" evidence="1">
    <location>
        <begin position="30"/>
        <end position="43"/>
    </location>
</feature>
<evidence type="ECO:0000313" key="3">
    <source>
        <dbReference type="Proteomes" id="UP000314294"/>
    </source>
</evidence>
<keyword evidence="3" id="KW-1185">Reference proteome</keyword>
<feature type="compositionally biased region" description="Basic and acidic residues" evidence="1">
    <location>
        <begin position="76"/>
        <end position="85"/>
    </location>
</feature>
<feature type="region of interest" description="Disordered" evidence="1">
    <location>
        <begin position="1"/>
        <end position="20"/>
    </location>
</feature>
<sequence>MSTPRGPTRPEMSQHVSYLQRPLVATSTRLVRETASEPAKEEFLLGFRSRGGLQKSTSQPELSSGGGSSLSSGKLSNEETRERRSGTKTVWGGGRRRVKPARPLEAMVKSLLGMCGGPPHQLNAAKSADSQSVDDVEVGEVEVEEKGVLCFVSVVPGQERDSIGEGLERS</sequence>
<organism evidence="2 3">
    <name type="scientific">Liparis tanakae</name>
    <name type="common">Tanaka's snailfish</name>
    <dbReference type="NCBI Taxonomy" id="230148"/>
    <lineage>
        <taxon>Eukaryota</taxon>
        <taxon>Metazoa</taxon>
        <taxon>Chordata</taxon>
        <taxon>Craniata</taxon>
        <taxon>Vertebrata</taxon>
        <taxon>Euteleostomi</taxon>
        <taxon>Actinopterygii</taxon>
        <taxon>Neopterygii</taxon>
        <taxon>Teleostei</taxon>
        <taxon>Neoteleostei</taxon>
        <taxon>Acanthomorphata</taxon>
        <taxon>Eupercaria</taxon>
        <taxon>Perciformes</taxon>
        <taxon>Cottioidei</taxon>
        <taxon>Cottales</taxon>
        <taxon>Liparidae</taxon>
        <taxon>Liparis</taxon>
    </lineage>
</organism>
<evidence type="ECO:0000256" key="1">
    <source>
        <dbReference type="SAM" id="MobiDB-lite"/>
    </source>
</evidence>
<accession>A0A4Z2IW60</accession>
<evidence type="ECO:0000313" key="2">
    <source>
        <dbReference type="EMBL" id="TNN81794.1"/>
    </source>
</evidence>
<reference evidence="2 3" key="1">
    <citation type="submission" date="2019-03" db="EMBL/GenBank/DDBJ databases">
        <title>First draft genome of Liparis tanakae, snailfish: a comprehensive survey of snailfish specific genes.</title>
        <authorList>
            <person name="Kim W."/>
            <person name="Song I."/>
            <person name="Jeong J.-H."/>
            <person name="Kim D."/>
            <person name="Kim S."/>
            <person name="Ryu S."/>
            <person name="Song J.Y."/>
            <person name="Lee S.K."/>
        </authorList>
    </citation>
    <scope>NUCLEOTIDE SEQUENCE [LARGE SCALE GENOMIC DNA]</scope>
    <source>
        <tissue evidence="2">Muscle</tissue>
    </source>
</reference>
<proteinExistence type="predicted"/>
<dbReference type="AlphaFoldDB" id="A0A4Z2IW60"/>
<protein>
    <submittedName>
        <fullName evidence="2">Uncharacterized protein</fullName>
    </submittedName>
</protein>
<feature type="region of interest" description="Disordered" evidence="1">
    <location>
        <begin position="29"/>
        <end position="98"/>
    </location>
</feature>
<comment type="caution">
    <text evidence="2">The sequence shown here is derived from an EMBL/GenBank/DDBJ whole genome shotgun (WGS) entry which is preliminary data.</text>
</comment>
<dbReference type="Proteomes" id="UP000314294">
    <property type="component" value="Unassembled WGS sequence"/>
</dbReference>
<dbReference type="EMBL" id="SRLO01000044">
    <property type="protein sequence ID" value="TNN81794.1"/>
    <property type="molecule type" value="Genomic_DNA"/>
</dbReference>
<gene>
    <name evidence="2" type="ORF">EYF80_007923</name>
</gene>